<feature type="domain" description="ASCH" evidence="1">
    <location>
        <begin position="5"/>
        <end position="111"/>
    </location>
</feature>
<dbReference type="Pfam" id="PF04266">
    <property type="entry name" value="ASCH"/>
    <property type="match status" value="1"/>
</dbReference>
<dbReference type="Proteomes" id="UP001203665">
    <property type="component" value="Unassembled WGS sequence"/>
</dbReference>
<gene>
    <name evidence="2" type="ORF">NDM98_20285</name>
</gene>
<dbReference type="InterPro" id="IPR007374">
    <property type="entry name" value="ASCH_domain"/>
</dbReference>
<reference evidence="2" key="1">
    <citation type="submission" date="2022-06" db="EMBL/GenBank/DDBJ databases">
        <title>Alkalicoccobacillus porphyridii sp. nov., isolated from a marine red alga, Porphyridium purpureum and reclassification of Shouchella plakortidis and Shouchella gibsonii as Alkalicoccobacillus plakortidis comb. nov. and Alkalicoccobacillus gibsonii comb. nov.</title>
        <authorList>
            <person name="Kim K.H."/>
            <person name="Lee J.K."/>
            <person name="Han D.M."/>
            <person name="Baek J.H."/>
            <person name="Jeon C.O."/>
        </authorList>
    </citation>
    <scope>NUCLEOTIDE SEQUENCE</scope>
    <source>
        <strain evidence="2">DSM 19153</strain>
    </source>
</reference>
<evidence type="ECO:0000313" key="3">
    <source>
        <dbReference type="Proteomes" id="UP001203665"/>
    </source>
</evidence>
<dbReference type="SMART" id="SM01022">
    <property type="entry name" value="ASCH"/>
    <property type="match status" value="1"/>
</dbReference>
<dbReference type="RefSeq" id="WP_251611352.1">
    <property type="nucleotide sequence ID" value="NZ_JAMQJY010000004.1"/>
</dbReference>
<comment type="caution">
    <text evidence="2">The sequence shown here is derived from an EMBL/GenBank/DDBJ whole genome shotgun (WGS) entry which is preliminary data.</text>
</comment>
<protein>
    <submittedName>
        <fullName evidence="2">ASCH domain-containing protein</fullName>
    </submittedName>
</protein>
<dbReference type="InterPro" id="IPR015947">
    <property type="entry name" value="PUA-like_sf"/>
</dbReference>
<dbReference type="Gene3D" id="2.30.130.30">
    <property type="entry name" value="Hypothetical protein"/>
    <property type="match status" value="1"/>
</dbReference>
<dbReference type="EMBL" id="JAMQJY010000004">
    <property type="protein sequence ID" value="MCM2677551.1"/>
    <property type="molecule type" value="Genomic_DNA"/>
</dbReference>
<sequence length="111" mass="13139">MQHTLELYDVPFYSIKSGRKTIEVRLNDQKMRSIQPNDILTFVYQKETIITTVVELLPYDSFLDLYQTIPFVEMDCENWTMHEMLAATYKFYTKSEEEKWGAVAIRITTAL</sequence>
<name>A0ABT0XNT0_9BACI</name>
<dbReference type="SUPFAM" id="SSF88697">
    <property type="entry name" value="PUA domain-like"/>
    <property type="match status" value="1"/>
</dbReference>
<dbReference type="PIRSF" id="PIRSF016134">
    <property type="entry name" value="UCP016134"/>
    <property type="match status" value="1"/>
</dbReference>
<dbReference type="InterPro" id="IPR016645">
    <property type="entry name" value="UCP016134"/>
</dbReference>
<evidence type="ECO:0000313" key="2">
    <source>
        <dbReference type="EMBL" id="MCM2677551.1"/>
    </source>
</evidence>
<organism evidence="2 3">
    <name type="scientific">Alkalicoccobacillus plakortidis</name>
    <dbReference type="NCBI Taxonomy" id="444060"/>
    <lineage>
        <taxon>Bacteria</taxon>
        <taxon>Bacillati</taxon>
        <taxon>Bacillota</taxon>
        <taxon>Bacilli</taxon>
        <taxon>Bacillales</taxon>
        <taxon>Bacillaceae</taxon>
        <taxon>Alkalicoccobacillus</taxon>
    </lineage>
</organism>
<accession>A0ABT0XNT0</accession>
<keyword evidence="3" id="KW-1185">Reference proteome</keyword>
<proteinExistence type="predicted"/>
<evidence type="ECO:0000259" key="1">
    <source>
        <dbReference type="SMART" id="SM01022"/>
    </source>
</evidence>